<evidence type="ECO:0000259" key="10">
    <source>
        <dbReference type="PROSITE" id="PS50850"/>
    </source>
</evidence>
<dbReference type="EMBL" id="JACIIU010000003">
    <property type="protein sequence ID" value="MBB6260565.1"/>
    <property type="molecule type" value="Genomic_DNA"/>
</dbReference>
<comment type="similarity">
    <text evidence="2 8">Belongs to the major facilitator superfamily. Bcr/CmlA family.</text>
</comment>
<dbReference type="PANTHER" id="PTHR42718:SF46">
    <property type="entry name" value="BLR6921 PROTEIN"/>
    <property type="match status" value="1"/>
</dbReference>
<feature type="domain" description="Major facilitator superfamily (MFS) profile" evidence="10">
    <location>
        <begin position="38"/>
        <end position="431"/>
    </location>
</feature>
<evidence type="ECO:0000256" key="7">
    <source>
        <dbReference type="ARBA" id="ARBA00023136"/>
    </source>
</evidence>
<dbReference type="CDD" id="cd17320">
    <property type="entry name" value="MFS_MdfA_MDR_like"/>
    <property type="match status" value="1"/>
</dbReference>
<dbReference type="SUPFAM" id="SSF103473">
    <property type="entry name" value="MFS general substrate transporter"/>
    <property type="match status" value="1"/>
</dbReference>
<feature type="transmembrane region" description="Helical" evidence="8">
    <location>
        <begin position="132"/>
        <end position="153"/>
    </location>
</feature>
<evidence type="ECO:0000256" key="1">
    <source>
        <dbReference type="ARBA" id="ARBA00004651"/>
    </source>
</evidence>
<evidence type="ECO:0000256" key="5">
    <source>
        <dbReference type="ARBA" id="ARBA00022692"/>
    </source>
</evidence>
<feature type="transmembrane region" description="Helical" evidence="8">
    <location>
        <begin position="398"/>
        <end position="419"/>
    </location>
</feature>
<dbReference type="PANTHER" id="PTHR42718">
    <property type="entry name" value="MAJOR FACILITATOR SUPERFAMILY MULTIDRUG TRANSPORTER MFSC"/>
    <property type="match status" value="1"/>
</dbReference>
<evidence type="ECO:0000256" key="2">
    <source>
        <dbReference type="ARBA" id="ARBA00006236"/>
    </source>
</evidence>
<dbReference type="Gene3D" id="1.20.1720.10">
    <property type="entry name" value="Multidrug resistance protein D"/>
    <property type="match status" value="1"/>
</dbReference>
<dbReference type="PRINTS" id="PR01036">
    <property type="entry name" value="TCRTETB"/>
</dbReference>
<organism evidence="11 12">
    <name type="scientific">Paenochrobactrum gallinarii</name>
    <dbReference type="NCBI Taxonomy" id="643673"/>
    <lineage>
        <taxon>Bacteria</taxon>
        <taxon>Pseudomonadati</taxon>
        <taxon>Pseudomonadota</taxon>
        <taxon>Alphaproteobacteria</taxon>
        <taxon>Hyphomicrobiales</taxon>
        <taxon>Brucellaceae</taxon>
        <taxon>Paenochrobactrum</taxon>
    </lineage>
</organism>
<feature type="transmembrane region" description="Helical" evidence="8">
    <location>
        <begin position="190"/>
        <end position="215"/>
    </location>
</feature>
<gene>
    <name evidence="11" type="ORF">FHS77_001099</name>
</gene>
<feature type="transmembrane region" description="Helical" evidence="8">
    <location>
        <begin position="310"/>
        <end position="329"/>
    </location>
</feature>
<keyword evidence="8" id="KW-0997">Cell inner membrane</keyword>
<dbReference type="InterPro" id="IPR011701">
    <property type="entry name" value="MFS"/>
</dbReference>
<comment type="subcellular location">
    <subcellularLocation>
        <location evidence="8">Cell inner membrane</location>
        <topology evidence="8">Multi-pass membrane protein</topology>
    </subcellularLocation>
    <subcellularLocation>
        <location evidence="1">Cell membrane</location>
        <topology evidence="1">Multi-pass membrane protein</topology>
    </subcellularLocation>
</comment>
<dbReference type="InterPro" id="IPR004812">
    <property type="entry name" value="Efflux_drug-R_Bcr/CmlA"/>
</dbReference>
<dbReference type="InterPro" id="IPR020846">
    <property type="entry name" value="MFS_dom"/>
</dbReference>
<keyword evidence="6 8" id="KW-1133">Transmembrane helix</keyword>
<comment type="caution">
    <text evidence="8">Lacks conserved residue(s) required for the propagation of feature annotation.</text>
</comment>
<dbReference type="GO" id="GO:0005886">
    <property type="term" value="C:plasma membrane"/>
    <property type="evidence" value="ECO:0007669"/>
    <property type="project" value="UniProtKB-SubCell"/>
</dbReference>
<dbReference type="GO" id="GO:0042910">
    <property type="term" value="F:xenobiotic transmembrane transporter activity"/>
    <property type="evidence" value="ECO:0007669"/>
    <property type="project" value="InterPro"/>
</dbReference>
<dbReference type="PROSITE" id="PS50850">
    <property type="entry name" value="MFS"/>
    <property type="match status" value="1"/>
</dbReference>
<dbReference type="Pfam" id="PF07690">
    <property type="entry name" value="MFS_1"/>
    <property type="match status" value="1"/>
</dbReference>
<evidence type="ECO:0000256" key="4">
    <source>
        <dbReference type="ARBA" id="ARBA00022475"/>
    </source>
</evidence>
<dbReference type="GO" id="GO:1990961">
    <property type="term" value="P:xenobiotic detoxification by transmembrane export across the plasma membrane"/>
    <property type="evidence" value="ECO:0007669"/>
    <property type="project" value="InterPro"/>
</dbReference>
<keyword evidence="12" id="KW-1185">Reference proteome</keyword>
<dbReference type="InterPro" id="IPR036259">
    <property type="entry name" value="MFS_trans_sf"/>
</dbReference>
<feature type="transmembrane region" description="Helical" evidence="8">
    <location>
        <begin position="165"/>
        <end position="184"/>
    </location>
</feature>
<keyword evidence="3 8" id="KW-0813">Transport</keyword>
<sequence>MKMDKALADTRQAVEKQDAAEHKIIPDETENAAPVMSERLVGVVGGFIAAIGAVSMGLYTPAMPEIVQAFGTTEAMVKLTLSTFFGGFCLAQLVCGPMADGWGRRPVTIGYMLVYLIASVAALLSSNIETLLVARFFQGVGAAVGVTVSRAMVRDLFTNEASARVMNLIGIVIAVGPAVSPTLGGLTMHYFGWHAIFVIMVLLGLAVVLTAVFVIRETGTPDRTRLHIKPLLSAYGRLLRSRHFMYPTLAVAGATGALYTAATILPFVLMQKIGLSPTEFGLGLLLQTSFYLSGGLLFRVLMGRFGARELATAGYVIILAASAMIITMLSLFEPTYLRVMLPMACYAFGIAFVMPQMTSAGMAPFPQMAGSASALMGFFQMSGGLVGGSVAATLSDPLFAMALLIPSFGVLAMGSYILWRRLPPLPPVILR</sequence>
<evidence type="ECO:0000256" key="6">
    <source>
        <dbReference type="ARBA" id="ARBA00022989"/>
    </source>
</evidence>
<evidence type="ECO:0000313" key="11">
    <source>
        <dbReference type="EMBL" id="MBB6260565.1"/>
    </source>
</evidence>
<protein>
    <recommendedName>
        <fullName evidence="8">Bcr/CflA family efflux transporter</fullName>
    </recommendedName>
</protein>
<evidence type="ECO:0000256" key="3">
    <source>
        <dbReference type="ARBA" id="ARBA00022448"/>
    </source>
</evidence>
<name>A0A841LR37_9HYPH</name>
<keyword evidence="7 8" id="KW-0472">Membrane</keyword>
<reference evidence="11 12" key="1">
    <citation type="submission" date="2020-08" db="EMBL/GenBank/DDBJ databases">
        <title>Genomic Encyclopedia of Type Strains, Phase IV (KMG-IV): sequencing the most valuable type-strain genomes for metagenomic binning, comparative biology and taxonomic classification.</title>
        <authorList>
            <person name="Goeker M."/>
        </authorList>
    </citation>
    <scope>NUCLEOTIDE SEQUENCE [LARGE SCALE GENOMIC DNA]</scope>
    <source>
        <strain evidence="11 12">DSM 22336</strain>
    </source>
</reference>
<keyword evidence="5 8" id="KW-0812">Transmembrane</keyword>
<feature type="transmembrane region" description="Helical" evidence="8">
    <location>
        <begin position="244"/>
        <end position="268"/>
    </location>
</feature>
<keyword evidence="4" id="KW-1003">Cell membrane</keyword>
<feature type="transmembrane region" description="Helical" evidence="8">
    <location>
        <begin position="280"/>
        <end position="298"/>
    </location>
</feature>
<dbReference type="Proteomes" id="UP000555393">
    <property type="component" value="Unassembled WGS sequence"/>
</dbReference>
<proteinExistence type="inferred from homology"/>
<evidence type="ECO:0000256" key="9">
    <source>
        <dbReference type="SAM" id="MobiDB-lite"/>
    </source>
</evidence>
<feature type="transmembrane region" description="Helical" evidence="8">
    <location>
        <begin position="335"/>
        <end position="354"/>
    </location>
</feature>
<evidence type="ECO:0000313" key="12">
    <source>
        <dbReference type="Proteomes" id="UP000555393"/>
    </source>
</evidence>
<evidence type="ECO:0000256" key="8">
    <source>
        <dbReference type="RuleBase" id="RU365088"/>
    </source>
</evidence>
<feature type="transmembrane region" description="Helical" evidence="8">
    <location>
        <begin position="40"/>
        <end position="59"/>
    </location>
</feature>
<feature type="region of interest" description="Disordered" evidence="9">
    <location>
        <begin position="1"/>
        <end position="23"/>
    </location>
</feature>
<dbReference type="NCBIfam" id="TIGR00710">
    <property type="entry name" value="efflux_Bcr_CflA"/>
    <property type="match status" value="1"/>
</dbReference>
<feature type="transmembrane region" description="Helical" evidence="8">
    <location>
        <begin position="108"/>
        <end position="126"/>
    </location>
</feature>
<accession>A0A841LR37</accession>
<comment type="caution">
    <text evidence="11">The sequence shown here is derived from an EMBL/GenBank/DDBJ whole genome shotgun (WGS) entry which is preliminary data.</text>
</comment>
<feature type="transmembrane region" description="Helical" evidence="8">
    <location>
        <begin position="79"/>
        <end position="96"/>
    </location>
</feature>
<dbReference type="AlphaFoldDB" id="A0A841LR37"/>